<gene>
    <name evidence="2" type="ORF">M422DRAFT_276837</name>
</gene>
<keyword evidence="3" id="KW-1185">Reference proteome</keyword>
<dbReference type="EMBL" id="KN838003">
    <property type="protein sequence ID" value="KIJ22699.1"/>
    <property type="molecule type" value="Genomic_DNA"/>
</dbReference>
<feature type="region of interest" description="Disordered" evidence="1">
    <location>
        <begin position="77"/>
        <end position="99"/>
    </location>
</feature>
<name>A0A0C9TLE7_SPHS4</name>
<evidence type="ECO:0000256" key="1">
    <source>
        <dbReference type="SAM" id="MobiDB-lite"/>
    </source>
</evidence>
<reference evidence="2 3" key="1">
    <citation type="submission" date="2014-06" db="EMBL/GenBank/DDBJ databases">
        <title>Evolutionary Origins and Diversification of the Mycorrhizal Mutualists.</title>
        <authorList>
            <consortium name="DOE Joint Genome Institute"/>
            <consortium name="Mycorrhizal Genomics Consortium"/>
            <person name="Kohler A."/>
            <person name="Kuo A."/>
            <person name="Nagy L.G."/>
            <person name="Floudas D."/>
            <person name="Copeland A."/>
            <person name="Barry K.W."/>
            <person name="Cichocki N."/>
            <person name="Veneault-Fourrey C."/>
            <person name="LaButti K."/>
            <person name="Lindquist E.A."/>
            <person name="Lipzen A."/>
            <person name="Lundell T."/>
            <person name="Morin E."/>
            <person name="Murat C."/>
            <person name="Riley R."/>
            <person name="Ohm R."/>
            <person name="Sun H."/>
            <person name="Tunlid A."/>
            <person name="Henrissat B."/>
            <person name="Grigoriev I.V."/>
            <person name="Hibbett D.S."/>
            <person name="Martin F."/>
        </authorList>
    </citation>
    <scope>NUCLEOTIDE SEQUENCE [LARGE SCALE GENOMIC DNA]</scope>
    <source>
        <strain evidence="2 3">SS14</strain>
    </source>
</reference>
<evidence type="ECO:0000313" key="2">
    <source>
        <dbReference type="EMBL" id="KIJ22699.1"/>
    </source>
</evidence>
<dbReference type="AlphaFoldDB" id="A0A0C9TLE7"/>
<protein>
    <recommendedName>
        <fullName evidence="4">C2H2-type domain-containing protein</fullName>
    </recommendedName>
</protein>
<evidence type="ECO:0000313" key="3">
    <source>
        <dbReference type="Proteomes" id="UP000054279"/>
    </source>
</evidence>
<dbReference type="HOGENOM" id="CLU_1332697_0_0_1"/>
<organism evidence="2 3">
    <name type="scientific">Sphaerobolus stellatus (strain SS14)</name>
    <dbReference type="NCBI Taxonomy" id="990650"/>
    <lineage>
        <taxon>Eukaryota</taxon>
        <taxon>Fungi</taxon>
        <taxon>Dikarya</taxon>
        <taxon>Basidiomycota</taxon>
        <taxon>Agaricomycotina</taxon>
        <taxon>Agaricomycetes</taxon>
        <taxon>Phallomycetidae</taxon>
        <taxon>Geastrales</taxon>
        <taxon>Sphaerobolaceae</taxon>
        <taxon>Sphaerobolus</taxon>
    </lineage>
</organism>
<accession>A0A0C9TLE7</accession>
<dbReference type="Proteomes" id="UP000054279">
    <property type="component" value="Unassembled WGS sequence"/>
</dbReference>
<sequence>MSYVCSSCKTSCGNPAGLTWHMKVCQVAHEDQRSVVTSRQSESCLRRKRMDDIGGSGLLRPRKKQMVRHLHAIGPTAVPSHNITTDRGSPSDHGGGPSHISQLKLRVVTAGYSGGGIWREVEEVIEVNDTGGQNVVHSPGEPDMAPVVVSSLDSRTDVVTDHTSTLPSRRAPSGLPRPIYDVLPSLNVSLLDELEDMDEPGSRDKA</sequence>
<proteinExistence type="predicted"/>
<evidence type="ECO:0008006" key="4">
    <source>
        <dbReference type="Google" id="ProtNLM"/>
    </source>
</evidence>